<keyword evidence="10" id="KW-1185">Reference proteome</keyword>
<dbReference type="Proteomes" id="UP001595989">
    <property type="component" value="Unassembled WGS sequence"/>
</dbReference>
<dbReference type="SUPFAM" id="SSF52833">
    <property type="entry name" value="Thioredoxin-like"/>
    <property type="match status" value="1"/>
</dbReference>
<evidence type="ECO:0000256" key="1">
    <source>
        <dbReference type="ARBA" id="ARBA00008987"/>
    </source>
</evidence>
<evidence type="ECO:0000256" key="5">
    <source>
        <dbReference type="ARBA" id="ARBA00023157"/>
    </source>
</evidence>
<comment type="caution">
    <text evidence="9">The sequence shown here is derived from an EMBL/GenBank/DDBJ whole genome shotgun (WGS) entry which is preliminary data.</text>
</comment>
<reference evidence="10" key="1">
    <citation type="journal article" date="2019" name="Int. J. Syst. Evol. Microbiol.">
        <title>The Global Catalogue of Microorganisms (GCM) 10K type strain sequencing project: providing services to taxonomists for standard genome sequencing and annotation.</title>
        <authorList>
            <consortium name="The Broad Institute Genomics Platform"/>
            <consortium name="The Broad Institute Genome Sequencing Center for Infectious Disease"/>
            <person name="Wu L."/>
            <person name="Ma J."/>
        </authorList>
    </citation>
    <scope>NUCLEOTIDE SEQUENCE [LARGE SCALE GENOMIC DNA]</scope>
    <source>
        <strain evidence="10">CGMCC 4.7426</strain>
    </source>
</reference>
<dbReference type="EMBL" id="JBHSFU010000007">
    <property type="protein sequence ID" value="MFC4559168.1"/>
    <property type="molecule type" value="Genomic_DNA"/>
</dbReference>
<keyword evidence="6" id="KW-0676">Redox-active center</keyword>
<dbReference type="Pfam" id="PF00085">
    <property type="entry name" value="Thioredoxin"/>
    <property type="match status" value="1"/>
</dbReference>
<sequence>MKKKMIIILASVLVLFIALYFVIDYKNQQAIGDNENPYGKDDLHQATIDQLDDPLYGNQLTPDELEKKLENEEDMVVYFYSPTCPHCQQTTPYLVPLAEEMGVDLKKLNLLEFESAWMEYGIEGTPTVVYFEDGKEVDRVNGSKSEDIFRAFFNYYLVEPDIPADDSGNEEWEEHSGDVPDSSEGQSTKEDLENNEDQKSK</sequence>
<dbReference type="InterPro" id="IPR013766">
    <property type="entry name" value="Thioredoxin_domain"/>
</dbReference>
<evidence type="ECO:0000313" key="10">
    <source>
        <dbReference type="Proteomes" id="UP001595989"/>
    </source>
</evidence>
<dbReference type="CDD" id="cd02947">
    <property type="entry name" value="TRX_family"/>
    <property type="match status" value="1"/>
</dbReference>
<dbReference type="InterPro" id="IPR036249">
    <property type="entry name" value="Thioredoxin-like_sf"/>
</dbReference>
<gene>
    <name evidence="9" type="ORF">ACFO3D_13295</name>
</gene>
<feature type="region of interest" description="Disordered" evidence="7">
    <location>
        <begin position="163"/>
        <end position="201"/>
    </location>
</feature>
<evidence type="ECO:0000256" key="6">
    <source>
        <dbReference type="ARBA" id="ARBA00023284"/>
    </source>
</evidence>
<dbReference type="RefSeq" id="WP_390296762.1">
    <property type="nucleotide sequence ID" value="NZ_JBHSFU010000007.1"/>
</dbReference>
<name>A0ABV9DNN3_9BACI</name>
<proteinExistence type="inferred from homology"/>
<feature type="domain" description="Thioredoxin" evidence="8">
    <location>
        <begin position="29"/>
        <end position="158"/>
    </location>
</feature>
<keyword evidence="5" id="KW-1015">Disulfide bond</keyword>
<evidence type="ECO:0000256" key="7">
    <source>
        <dbReference type="SAM" id="MobiDB-lite"/>
    </source>
</evidence>
<evidence type="ECO:0000259" key="8">
    <source>
        <dbReference type="PROSITE" id="PS51352"/>
    </source>
</evidence>
<keyword evidence="3" id="KW-0813">Transport</keyword>
<keyword evidence="4" id="KW-0249">Electron transport</keyword>
<protein>
    <recommendedName>
        <fullName evidence="2">Thioredoxin</fullName>
    </recommendedName>
</protein>
<dbReference type="InterPro" id="IPR017937">
    <property type="entry name" value="Thioredoxin_CS"/>
</dbReference>
<dbReference type="PROSITE" id="PS51352">
    <property type="entry name" value="THIOREDOXIN_2"/>
    <property type="match status" value="1"/>
</dbReference>
<organism evidence="9 10">
    <name type="scientific">Virgibacillus kekensis</name>
    <dbReference type="NCBI Taxonomy" id="202261"/>
    <lineage>
        <taxon>Bacteria</taxon>
        <taxon>Bacillati</taxon>
        <taxon>Bacillota</taxon>
        <taxon>Bacilli</taxon>
        <taxon>Bacillales</taxon>
        <taxon>Bacillaceae</taxon>
        <taxon>Virgibacillus</taxon>
    </lineage>
</organism>
<feature type="compositionally biased region" description="Acidic residues" evidence="7">
    <location>
        <begin position="163"/>
        <end position="173"/>
    </location>
</feature>
<dbReference type="Gene3D" id="3.40.30.10">
    <property type="entry name" value="Glutaredoxin"/>
    <property type="match status" value="1"/>
</dbReference>
<accession>A0ABV9DNN3</accession>
<comment type="similarity">
    <text evidence="1">Belongs to the thioredoxin family.</text>
</comment>
<evidence type="ECO:0000256" key="3">
    <source>
        <dbReference type="ARBA" id="ARBA00022448"/>
    </source>
</evidence>
<evidence type="ECO:0000256" key="2">
    <source>
        <dbReference type="ARBA" id="ARBA00020570"/>
    </source>
</evidence>
<dbReference type="PANTHER" id="PTHR45663">
    <property type="entry name" value="GEO12009P1"/>
    <property type="match status" value="1"/>
</dbReference>
<evidence type="ECO:0000256" key="4">
    <source>
        <dbReference type="ARBA" id="ARBA00022982"/>
    </source>
</evidence>
<dbReference type="PROSITE" id="PS00194">
    <property type="entry name" value="THIOREDOXIN_1"/>
    <property type="match status" value="1"/>
</dbReference>
<feature type="compositionally biased region" description="Basic and acidic residues" evidence="7">
    <location>
        <begin position="187"/>
        <end position="201"/>
    </location>
</feature>
<dbReference type="PANTHER" id="PTHR45663:SF11">
    <property type="entry name" value="GEO12009P1"/>
    <property type="match status" value="1"/>
</dbReference>
<evidence type="ECO:0000313" key="9">
    <source>
        <dbReference type="EMBL" id="MFC4559168.1"/>
    </source>
</evidence>